<protein>
    <recommendedName>
        <fullName evidence="1">cyclic-guanylate-specific phosphodiesterase</fullName>
        <ecNumber evidence="1">3.1.4.52</ecNumber>
    </recommendedName>
</protein>
<keyword evidence="4" id="KW-0472">Membrane</keyword>
<dbReference type="PROSITE" id="PS50113">
    <property type="entry name" value="PAC"/>
    <property type="match status" value="2"/>
</dbReference>
<dbReference type="InterPro" id="IPR035919">
    <property type="entry name" value="EAL_sf"/>
</dbReference>
<evidence type="ECO:0000256" key="1">
    <source>
        <dbReference type="ARBA" id="ARBA00012282"/>
    </source>
</evidence>
<dbReference type="Gene3D" id="3.20.20.450">
    <property type="entry name" value="EAL domain"/>
    <property type="match status" value="1"/>
</dbReference>
<dbReference type="PROSITE" id="PS50883">
    <property type="entry name" value="EAL"/>
    <property type="match status" value="1"/>
</dbReference>
<dbReference type="PROSITE" id="PS50887">
    <property type="entry name" value="GGDEF"/>
    <property type="match status" value="1"/>
</dbReference>
<dbReference type="InterPro" id="IPR043128">
    <property type="entry name" value="Rev_trsase/Diguanyl_cyclase"/>
</dbReference>
<evidence type="ECO:0000259" key="8">
    <source>
        <dbReference type="PROSITE" id="PS50887"/>
    </source>
</evidence>
<feature type="coiled-coil region" evidence="3">
    <location>
        <begin position="221"/>
        <end position="272"/>
    </location>
</feature>
<feature type="transmembrane region" description="Helical" evidence="4">
    <location>
        <begin position="183"/>
        <end position="201"/>
    </location>
</feature>
<keyword evidence="3" id="KW-0175">Coiled coil</keyword>
<dbReference type="FunFam" id="3.20.20.450:FF:000001">
    <property type="entry name" value="Cyclic di-GMP phosphodiesterase yahA"/>
    <property type="match status" value="1"/>
</dbReference>
<dbReference type="Proteomes" id="UP000190064">
    <property type="component" value="Unassembled WGS sequence"/>
</dbReference>
<feature type="domain" description="PAC" evidence="6">
    <location>
        <begin position="491"/>
        <end position="545"/>
    </location>
</feature>
<gene>
    <name evidence="9" type="ORF">BTA35_0210305</name>
</gene>
<dbReference type="InterPro" id="IPR000160">
    <property type="entry name" value="GGDEF_dom"/>
</dbReference>
<dbReference type="Pfam" id="PF00563">
    <property type="entry name" value="EAL"/>
    <property type="match status" value="1"/>
</dbReference>
<dbReference type="PANTHER" id="PTHR44757:SF2">
    <property type="entry name" value="BIOFILM ARCHITECTURE MAINTENANCE PROTEIN MBAA"/>
    <property type="match status" value="1"/>
</dbReference>
<dbReference type="Gene3D" id="3.30.70.270">
    <property type="match status" value="1"/>
</dbReference>
<dbReference type="InterPro" id="IPR013655">
    <property type="entry name" value="PAS_fold_3"/>
</dbReference>
<evidence type="ECO:0000313" key="9">
    <source>
        <dbReference type="EMBL" id="OOV87346.1"/>
    </source>
</evidence>
<dbReference type="NCBIfam" id="TIGR00254">
    <property type="entry name" value="GGDEF"/>
    <property type="match status" value="1"/>
</dbReference>
<evidence type="ECO:0000256" key="4">
    <source>
        <dbReference type="SAM" id="Phobius"/>
    </source>
</evidence>
<accession>A0A1T1HC24</accession>
<dbReference type="Pfam" id="PF00990">
    <property type="entry name" value="GGDEF"/>
    <property type="match status" value="1"/>
</dbReference>
<evidence type="ECO:0000259" key="5">
    <source>
        <dbReference type="PROSITE" id="PS50112"/>
    </source>
</evidence>
<dbReference type="CDD" id="cd01949">
    <property type="entry name" value="GGDEF"/>
    <property type="match status" value="1"/>
</dbReference>
<feature type="transmembrane region" description="Helical" evidence="4">
    <location>
        <begin position="108"/>
        <end position="127"/>
    </location>
</feature>
<dbReference type="SUPFAM" id="SSF141868">
    <property type="entry name" value="EAL domain-like"/>
    <property type="match status" value="1"/>
</dbReference>
<feature type="transmembrane region" description="Helical" evidence="4">
    <location>
        <begin position="139"/>
        <end position="163"/>
    </location>
</feature>
<keyword evidence="4" id="KW-1133">Transmembrane helix</keyword>
<dbReference type="InterPro" id="IPR001610">
    <property type="entry name" value="PAC"/>
</dbReference>
<name>A0A1T1HC24_OCELI</name>
<dbReference type="SMART" id="SM00086">
    <property type="entry name" value="PAC"/>
    <property type="match status" value="2"/>
</dbReference>
<dbReference type="STRING" id="966.BTA35_0210305"/>
<dbReference type="AlphaFoldDB" id="A0A1T1HC24"/>
<evidence type="ECO:0000313" key="10">
    <source>
        <dbReference type="Proteomes" id="UP000190064"/>
    </source>
</evidence>
<keyword evidence="2" id="KW-0973">c-di-GMP</keyword>
<feature type="transmembrane region" description="Helical" evidence="4">
    <location>
        <begin position="61"/>
        <end position="77"/>
    </location>
</feature>
<organism evidence="9 10">
    <name type="scientific">Oceanospirillum linum</name>
    <dbReference type="NCBI Taxonomy" id="966"/>
    <lineage>
        <taxon>Bacteria</taxon>
        <taxon>Pseudomonadati</taxon>
        <taxon>Pseudomonadota</taxon>
        <taxon>Gammaproteobacteria</taxon>
        <taxon>Oceanospirillales</taxon>
        <taxon>Oceanospirillaceae</taxon>
        <taxon>Oceanospirillum</taxon>
    </lineage>
</organism>
<evidence type="ECO:0000259" key="6">
    <source>
        <dbReference type="PROSITE" id="PS50113"/>
    </source>
</evidence>
<dbReference type="EC" id="3.1.4.52" evidence="1"/>
<dbReference type="SUPFAM" id="SSF55785">
    <property type="entry name" value="PYP-like sensor domain (PAS domain)"/>
    <property type="match status" value="2"/>
</dbReference>
<dbReference type="PROSITE" id="PS50112">
    <property type="entry name" value="PAS"/>
    <property type="match status" value="1"/>
</dbReference>
<comment type="caution">
    <text evidence="9">The sequence shown here is derived from an EMBL/GenBank/DDBJ whole genome shotgun (WGS) entry which is preliminary data.</text>
</comment>
<dbReference type="InterPro" id="IPR000014">
    <property type="entry name" value="PAS"/>
</dbReference>
<dbReference type="Pfam" id="PF08447">
    <property type="entry name" value="PAS_3"/>
    <property type="match status" value="1"/>
</dbReference>
<proteinExistence type="predicted"/>
<dbReference type="InterPro" id="IPR029787">
    <property type="entry name" value="Nucleotide_cyclase"/>
</dbReference>
<dbReference type="InterPro" id="IPR035965">
    <property type="entry name" value="PAS-like_dom_sf"/>
</dbReference>
<dbReference type="CDD" id="cd00130">
    <property type="entry name" value="PAS"/>
    <property type="match status" value="2"/>
</dbReference>
<dbReference type="CDD" id="cd01948">
    <property type="entry name" value="EAL"/>
    <property type="match status" value="1"/>
</dbReference>
<feature type="domain" description="PAC" evidence="6">
    <location>
        <begin position="369"/>
        <end position="423"/>
    </location>
</feature>
<sequence>MTYPEESSFLQEQADAASFDQALLCEQLTLLYRDSTAYYRLGMGCALVCCTLLWDTTANMLLGFWLLAYAFLTWGGINLNNRFQKYLNHKPSDTAASSASKLNRWRHLFTLGGALVGSCWGVLLVCLTPESSILLQSVVILAMTGLALYASAIFSALLVSYLGFVLPAFIPFLLREFNSPEPLLSPSVILVFLSFLIYSAWRNHLLLKNSLSQNVNNRRLLKQVSREQKITQQLNQQLEAEAKTRAEAEQKLQQAQSSLERQIQERTQALSEANQHLKTAISEQRQASIDLERNRQRYSKAIEASDLGLWEWDLETDEIYHSHFEQLFGYSEQEIPHFMGHLQPLVHKEDYPTLRTALVDTLKGYLDQFKVQFRIRHKGGQWRWLEDTGRVIDRNPQSGKARKMIGTRRDVTDQIARDERLRLAWHAFESSSEAIFILNEDFVITTLNEAFYQITGYSCQELQGTPFDQSPLWQLDQELNKKIRKQLTQLGAWEGELIEQRKNGDKFPEWLKVYRVPSKQSEASHYVGIFSDLTQRKKAEEKLSYLANYDDLTGVANRNQFKDRLHIAISQARLNNGKMALILLDIDRFKAINNTLGHDVGDQLLKELANRLNNQIQKVDTIARLGADEFALIVDHYEQESDITELAEQIYQLVHTPLKIENHELITSCSIGISLFPKHTRGLNILVNQADLARNKVKQLGGSGFEFYSEELQTGSLERLKMESDLRKALQRDELCVYYQPKVSLKKDQIFEAEALVRWNHPESGLISPGSFIPIAEETGLVAALGEQVLIKSCRQVKEWLDKGVEIKVSVNLSAQQLRHNDLVSFIDQTIREAGIPHKLIELELTESSLIDDPEHTVEVLDQIRALGITLAIDDFGTGYSSLSYLQRFPLDILKIDRSFLKQINSPDPQQATLTKAIIALGHNLEMRIVAEGVETRAQLEFLIRHGCDFAQGFYISPPVPAQTFFELVEQYNSKV</sequence>
<evidence type="ECO:0000259" key="7">
    <source>
        <dbReference type="PROSITE" id="PS50883"/>
    </source>
</evidence>
<dbReference type="NCBIfam" id="TIGR00229">
    <property type="entry name" value="sensory_box"/>
    <property type="match status" value="2"/>
</dbReference>
<keyword evidence="4" id="KW-0812">Transmembrane</keyword>
<evidence type="ECO:0000256" key="3">
    <source>
        <dbReference type="SAM" id="Coils"/>
    </source>
</evidence>
<dbReference type="SMART" id="SM00052">
    <property type="entry name" value="EAL"/>
    <property type="match status" value="1"/>
</dbReference>
<dbReference type="InterPro" id="IPR001633">
    <property type="entry name" value="EAL_dom"/>
</dbReference>
<dbReference type="EMBL" id="MTSD02000003">
    <property type="protein sequence ID" value="OOV87346.1"/>
    <property type="molecule type" value="Genomic_DNA"/>
</dbReference>
<dbReference type="RefSeq" id="WP_078319709.1">
    <property type="nucleotide sequence ID" value="NZ_FXTS01000003.1"/>
</dbReference>
<feature type="domain" description="GGDEF" evidence="8">
    <location>
        <begin position="577"/>
        <end position="710"/>
    </location>
</feature>
<reference evidence="9" key="1">
    <citation type="submission" date="2017-02" db="EMBL/GenBank/DDBJ databases">
        <title>Draft Genome Sequence of the Salt Water Bacterium Oceanospirillum linum ATCC 11336.</title>
        <authorList>
            <person name="Trachtenberg A.M."/>
            <person name="Carney J.G."/>
            <person name="Linnane J.D."/>
            <person name="Rheaume B.A."/>
            <person name="Pitts N.L."/>
            <person name="Mykles D.L."/>
            <person name="Maclea K.S."/>
        </authorList>
    </citation>
    <scope>NUCLEOTIDE SEQUENCE [LARGE SCALE GENOMIC DNA]</scope>
    <source>
        <strain evidence="9">ATCC 11336</strain>
    </source>
</reference>
<dbReference type="InterPro" id="IPR052155">
    <property type="entry name" value="Biofilm_reg_signaling"/>
</dbReference>
<dbReference type="InterPro" id="IPR000700">
    <property type="entry name" value="PAS-assoc_C"/>
</dbReference>
<dbReference type="SUPFAM" id="SSF55073">
    <property type="entry name" value="Nucleotide cyclase"/>
    <property type="match status" value="1"/>
</dbReference>
<evidence type="ECO:0000256" key="2">
    <source>
        <dbReference type="ARBA" id="ARBA00022636"/>
    </source>
</evidence>
<dbReference type="Pfam" id="PF13426">
    <property type="entry name" value="PAS_9"/>
    <property type="match status" value="1"/>
</dbReference>
<dbReference type="SMART" id="SM00091">
    <property type="entry name" value="PAS"/>
    <property type="match status" value="2"/>
</dbReference>
<dbReference type="PANTHER" id="PTHR44757">
    <property type="entry name" value="DIGUANYLATE CYCLASE DGCP"/>
    <property type="match status" value="1"/>
</dbReference>
<feature type="domain" description="EAL" evidence="7">
    <location>
        <begin position="719"/>
        <end position="973"/>
    </location>
</feature>
<dbReference type="Gene3D" id="3.30.450.20">
    <property type="entry name" value="PAS domain"/>
    <property type="match status" value="2"/>
</dbReference>
<keyword evidence="10" id="KW-1185">Reference proteome</keyword>
<dbReference type="SMART" id="SM00267">
    <property type="entry name" value="GGDEF"/>
    <property type="match status" value="1"/>
</dbReference>
<feature type="domain" description="PAS" evidence="5">
    <location>
        <begin position="426"/>
        <end position="464"/>
    </location>
</feature>
<dbReference type="GO" id="GO:0071111">
    <property type="term" value="F:cyclic-guanylate-specific phosphodiesterase activity"/>
    <property type="evidence" value="ECO:0007669"/>
    <property type="project" value="UniProtKB-EC"/>
</dbReference>